<dbReference type="Gene3D" id="2.80.10.50">
    <property type="match status" value="1"/>
</dbReference>
<dbReference type="InterPro" id="IPR035992">
    <property type="entry name" value="Ricin_B-like_lectins"/>
</dbReference>
<evidence type="ECO:0000313" key="2">
    <source>
        <dbReference type="EMBL" id="MBP0604211.1"/>
    </source>
</evidence>
<dbReference type="SMART" id="SM00458">
    <property type="entry name" value="RICIN"/>
    <property type="match status" value="1"/>
</dbReference>
<proteinExistence type="predicted"/>
<organism evidence="2 3">
    <name type="scientific">Aeromonas sanarellii</name>
    <dbReference type="NCBI Taxonomy" id="633415"/>
    <lineage>
        <taxon>Bacteria</taxon>
        <taxon>Pseudomonadati</taxon>
        <taxon>Pseudomonadota</taxon>
        <taxon>Gammaproteobacteria</taxon>
        <taxon>Aeromonadales</taxon>
        <taxon>Aeromonadaceae</taxon>
        <taxon>Aeromonas</taxon>
    </lineage>
</organism>
<reference evidence="2 3" key="1">
    <citation type="submission" date="2021-03" db="EMBL/GenBank/DDBJ databases">
        <title>Plant growth promoting bacteria isolated from wild legumes nodules and trapping Phaseolus vulgaris L. nodules in the center and southern Mexico.</title>
        <authorList>
            <person name="Estrada P."/>
        </authorList>
    </citation>
    <scope>NUCLEOTIDE SEQUENCE [LARGE SCALE GENOMIC DNA]</scope>
    <source>
        <strain evidence="2 3">MaGu-431</strain>
    </source>
</reference>
<keyword evidence="3" id="KW-1185">Reference proteome</keyword>
<evidence type="ECO:0000259" key="1">
    <source>
        <dbReference type="SMART" id="SM00458"/>
    </source>
</evidence>
<name>A0ABS4B9M6_9GAMM</name>
<accession>A0ABS4B9M6</accession>
<dbReference type="Proteomes" id="UP000666661">
    <property type="component" value="Unassembled WGS sequence"/>
</dbReference>
<dbReference type="InterPro" id="IPR000772">
    <property type="entry name" value="Ricin_B_lectin"/>
</dbReference>
<dbReference type="RefSeq" id="WP_209794802.1">
    <property type="nucleotide sequence ID" value="NZ_JAGIQF010000011.1"/>
</dbReference>
<dbReference type="Pfam" id="PF00652">
    <property type="entry name" value="Ricin_B_lectin"/>
    <property type="match status" value="1"/>
</dbReference>
<comment type="caution">
    <text evidence="2">The sequence shown here is derived from an EMBL/GenBank/DDBJ whole genome shotgun (WGS) entry which is preliminary data.</text>
</comment>
<gene>
    <name evidence="2" type="ORF">J8I01_17065</name>
</gene>
<dbReference type="PROSITE" id="PS50231">
    <property type="entry name" value="RICIN_B_LECTIN"/>
    <property type="match status" value="1"/>
</dbReference>
<protein>
    <submittedName>
        <fullName evidence="2">Ricin-type beta-trefoil lectin domain protein</fullName>
    </submittedName>
</protein>
<evidence type="ECO:0000313" key="3">
    <source>
        <dbReference type="Proteomes" id="UP000666661"/>
    </source>
</evidence>
<feature type="domain" description="Ricin B lectin" evidence="1">
    <location>
        <begin position="40"/>
        <end position="154"/>
    </location>
</feature>
<dbReference type="SUPFAM" id="SSF50370">
    <property type="entry name" value="Ricin B-like lectins"/>
    <property type="match status" value="1"/>
</dbReference>
<dbReference type="EMBL" id="JAGIQF010000011">
    <property type="protein sequence ID" value="MBP0604211.1"/>
    <property type="molecule type" value="Genomic_DNA"/>
</dbReference>
<sequence length="170" mass="18366">MSPNTVCANALALAVVALGGCAYKPQTDELLMGAAPMQSAPPASALVTDGGFCVALDARERLITQPCDRSVRQQFSWDAGALQLAQRCLVARGEGELAMTECGDESRQWQWQGDRLFNRKTGLCLDVAGRRHQPGTPLRLAECYGGANQSFAWQPEEGVMTLPDLKSLIR</sequence>